<accession>A0A7W7H2V6</accession>
<evidence type="ECO:0000256" key="1">
    <source>
        <dbReference type="ARBA" id="ARBA00023172"/>
    </source>
</evidence>
<keyword evidence="5" id="KW-1185">Reference proteome</keyword>
<dbReference type="GO" id="GO:0006310">
    <property type="term" value="P:DNA recombination"/>
    <property type="evidence" value="ECO:0007669"/>
    <property type="project" value="UniProtKB-KW"/>
</dbReference>
<reference evidence="4 5" key="1">
    <citation type="submission" date="2020-08" db="EMBL/GenBank/DDBJ databases">
        <title>Sequencing the genomes of 1000 actinobacteria strains.</title>
        <authorList>
            <person name="Klenk H.-P."/>
        </authorList>
    </citation>
    <scope>NUCLEOTIDE SEQUENCE [LARGE SCALE GENOMIC DNA]</scope>
    <source>
        <strain evidence="4 5">DSM 45809</strain>
    </source>
</reference>
<evidence type="ECO:0000313" key="4">
    <source>
        <dbReference type="EMBL" id="MBB4742887.1"/>
    </source>
</evidence>
<dbReference type="AlphaFoldDB" id="A0A7W7H2V6"/>
<feature type="compositionally biased region" description="Polar residues" evidence="2">
    <location>
        <begin position="706"/>
        <end position="732"/>
    </location>
</feature>
<dbReference type="SUPFAM" id="SSF56349">
    <property type="entry name" value="DNA breaking-rejoining enzymes"/>
    <property type="match status" value="1"/>
</dbReference>
<dbReference type="GO" id="GO:0003677">
    <property type="term" value="F:DNA binding"/>
    <property type="evidence" value="ECO:0007669"/>
    <property type="project" value="InterPro"/>
</dbReference>
<gene>
    <name evidence="4" type="ORF">BJY16_006346</name>
</gene>
<keyword evidence="1" id="KW-0233">DNA recombination</keyword>
<evidence type="ECO:0000259" key="3">
    <source>
        <dbReference type="PROSITE" id="PS51898"/>
    </source>
</evidence>
<organism evidence="4 5">
    <name type="scientific">Actinoplanes octamycinicus</name>
    <dbReference type="NCBI Taxonomy" id="135948"/>
    <lineage>
        <taxon>Bacteria</taxon>
        <taxon>Bacillati</taxon>
        <taxon>Actinomycetota</taxon>
        <taxon>Actinomycetes</taxon>
        <taxon>Micromonosporales</taxon>
        <taxon>Micromonosporaceae</taxon>
        <taxon>Actinoplanes</taxon>
    </lineage>
</organism>
<dbReference type="InterPro" id="IPR011010">
    <property type="entry name" value="DNA_brk_join_enz"/>
</dbReference>
<evidence type="ECO:0000313" key="5">
    <source>
        <dbReference type="Proteomes" id="UP000546162"/>
    </source>
</evidence>
<proteinExistence type="predicted"/>
<feature type="domain" description="Tyr recombinase" evidence="3">
    <location>
        <begin position="419"/>
        <end position="637"/>
    </location>
</feature>
<name>A0A7W7H2V6_9ACTN</name>
<dbReference type="Pfam" id="PF00589">
    <property type="entry name" value="Phage_integrase"/>
    <property type="match status" value="1"/>
</dbReference>
<dbReference type="InterPro" id="IPR002104">
    <property type="entry name" value="Integrase_catalytic"/>
</dbReference>
<dbReference type="RefSeq" id="WP_203759002.1">
    <property type="nucleotide sequence ID" value="NZ_BAABFG010000005.1"/>
</dbReference>
<feature type="compositionally biased region" description="Low complexity" evidence="2">
    <location>
        <begin position="617"/>
        <end position="693"/>
    </location>
</feature>
<dbReference type="PROSITE" id="PS51898">
    <property type="entry name" value="TYR_RECOMBINASE"/>
    <property type="match status" value="1"/>
</dbReference>
<feature type="compositionally biased region" description="Polar residues" evidence="2">
    <location>
        <begin position="762"/>
        <end position="775"/>
    </location>
</feature>
<feature type="compositionally biased region" description="Basic and acidic residues" evidence="2">
    <location>
        <begin position="792"/>
        <end position="803"/>
    </location>
</feature>
<feature type="compositionally biased region" description="Low complexity" evidence="2">
    <location>
        <begin position="733"/>
        <end position="745"/>
    </location>
</feature>
<sequence>MTALFQASAVATDAARSWPWPVRPDRYDRRPELTDAEREALVCLGTDLRRRPGGYDAQAFHWQAVGRLLRPLDDVRSSLWCPDDGWYRRGADDAIALILLRSVEHGRTVWTWSTEDWLALIGSSASQFAANAPGWAGKTARPYLASYAYLLSGFTEFDRLGRFQRLPLAWRVFGKDRVDETQQQVAHVLRGWGYQIEDDVDSRISPVLCQALLLNRSPMLHDLTTEAFHRIRQHPDMPERYLGALYGIQRAAAALGHCSSPPPPNRQRMPAIEGASSSWTEWLERWHTTSTLSPKVRNNHRSVLSKVGRWLSTEHPQITEPTQWTRQICAAWVAAVDNLRVGDYVQQLAAHEKRAGQPVTPHTKAGYLTATRVFFRDLQEWEWIPRRFDPLRALSTPRTIHAMLGPDPRVIADDIWAKLLWAGLNIEPEDLPTSLNSLRYPLELLRALSLTWLFSGLRSNEIVRLRVGCVRWQHDGFPIPGDSDEVLARDAVCLLDVPTHKTGTSFTKPIDPILGKAIETWQNLRPQQPRMLDRKTSEHVDLLFATRARRVANTYLNGTIIRALCRKAGVPTADVRGNITSHRARSTIASQLYNAKEPMTLFELQAWLGHRSPDPPSTTRRSPQTHWPGPTTTPATSPATSAPSRSSSTATPSPAAPQLPASPGSTTTWDTATAPTRSSSNASTAWPAPAATSTRRKRHPRASCSRPKTTSNACWPASHSPTTNAPQSTTARPPSTSCSNGSSTSPPRPAPPRDRSERLAQQPCSRSSPSRNAVTMSKREGVRRRHLPARSSADDRAFAKRLN</sequence>
<dbReference type="EMBL" id="JACHNB010000001">
    <property type="protein sequence ID" value="MBB4742887.1"/>
    <property type="molecule type" value="Genomic_DNA"/>
</dbReference>
<evidence type="ECO:0000256" key="2">
    <source>
        <dbReference type="SAM" id="MobiDB-lite"/>
    </source>
</evidence>
<comment type="caution">
    <text evidence="4">The sequence shown here is derived from an EMBL/GenBank/DDBJ whole genome shotgun (WGS) entry which is preliminary data.</text>
</comment>
<protein>
    <submittedName>
        <fullName evidence="4">Integrase</fullName>
    </submittedName>
</protein>
<dbReference type="InterPro" id="IPR013762">
    <property type="entry name" value="Integrase-like_cat_sf"/>
</dbReference>
<dbReference type="GO" id="GO:0015074">
    <property type="term" value="P:DNA integration"/>
    <property type="evidence" value="ECO:0007669"/>
    <property type="project" value="InterPro"/>
</dbReference>
<dbReference type="Gene3D" id="1.10.443.10">
    <property type="entry name" value="Intergrase catalytic core"/>
    <property type="match status" value="1"/>
</dbReference>
<dbReference type="Proteomes" id="UP000546162">
    <property type="component" value="Unassembled WGS sequence"/>
</dbReference>
<feature type="region of interest" description="Disordered" evidence="2">
    <location>
        <begin position="609"/>
        <end position="803"/>
    </location>
</feature>